<feature type="compositionally biased region" description="Gly residues" evidence="1">
    <location>
        <begin position="220"/>
        <end position="229"/>
    </location>
</feature>
<dbReference type="GeneTree" id="ENSGT00940000174983"/>
<keyword evidence="3" id="KW-1185">Reference proteome</keyword>
<evidence type="ECO:0000313" key="2">
    <source>
        <dbReference type="Ensembl" id="ENSEBUP00000020307.1"/>
    </source>
</evidence>
<reference evidence="2" key="1">
    <citation type="submission" date="2025-08" db="UniProtKB">
        <authorList>
            <consortium name="Ensembl"/>
        </authorList>
    </citation>
    <scope>IDENTIFICATION</scope>
</reference>
<reference evidence="2" key="2">
    <citation type="submission" date="2025-09" db="UniProtKB">
        <authorList>
            <consortium name="Ensembl"/>
        </authorList>
    </citation>
    <scope>IDENTIFICATION</scope>
</reference>
<dbReference type="Gene3D" id="3.30.200.20">
    <property type="entry name" value="Phosphorylase Kinase, domain 1"/>
    <property type="match status" value="1"/>
</dbReference>
<protein>
    <submittedName>
        <fullName evidence="2">Uncharacterized protein</fullName>
    </submittedName>
</protein>
<organism evidence="2 3">
    <name type="scientific">Eptatretus burgeri</name>
    <name type="common">Inshore hagfish</name>
    <dbReference type="NCBI Taxonomy" id="7764"/>
    <lineage>
        <taxon>Eukaryota</taxon>
        <taxon>Metazoa</taxon>
        <taxon>Chordata</taxon>
        <taxon>Craniata</taxon>
        <taxon>Vertebrata</taxon>
        <taxon>Cyclostomata</taxon>
        <taxon>Myxini</taxon>
        <taxon>Myxiniformes</taxon>
        <taxon>Myxinidae</taxon>
        <taxon>Eptatretinae</taxon>
        <taxon>Eptatretus</taxon>
    </lineage>
</organism>
<dbReference type="SUPFAM" id="SSF56112">
    <property type="entry name" value="Protein kinase-like (PK-like)"/>
    <property type="match status" value="1"/>
</dbReference>
<feature type="region of interest" description="Disordered" evidence="1">
    <location>
        <begin position="205"/>
        <end position="270"/>
    </location>
</feature>
<proteinExistence type="predicted"/>
<dbReference type="Ensembl" id="ENSEBUT00000020883.1">
    <property type="protein sequence ID" value="ENSEBUP00000020307.1"/>
    <property type="gene ID" value="ENSEBUG00000012598.1"/>
</dbReference>
<dbReference type="AlphaFoldDB" id="A0A8C4QTB8"/>
<name>A0A8C4QTB8_EPTBU</name>
<dbReference type="InterPro" id="IPR011009">
    <property type="entry name" value="Kinase-like_dom_sf"/>
</dbReference>
<dbReference type="Proteomes" id="UP000694388">
    <property type="component" value="Unplaced"/>
</dbReference>
<sequence length="270" mass="29325">METSPTRASGTPVDVDTISPTDEGPVEGSIEEIANLLSGTSVHSRCEGQLGRRVSEPAKGLLPSSSKLPFGHAVCVSTAVKDGQRHEPSIPGRKLSLQERPASSYLSAVDFTGRCIYPSLPYSPVSSPSFLRRPTVESHRVSVTDLQNCVRLNQYKVLREIGKGSYGVVHLAYNEEENTYYVTGVPFEMCFLVYGVLAHGQVRTHNGPGHNRTKRTMKIGGWGRGGGGHTNSRVEGQKRRPGGRKHMGKEYNGMGEEDTSGDQAVCRSKL</sequence>
<evidence type="ECO:0000313" key="3">
    <source>
        <dbReference type="Proteomes" id="UP000694388"/>
    </source>
</evidence>
<feature type="region of interest" description="Disordered" evidence="1">
    <location>
        <begin position="1"/>
        <end position="26"/>
    </location>
</feature>
<evidence type="ECO:0000256" key="1">
    <source>
        <dbReference type="SAM" id="MobiDB-lite"/>
    </source>
</evidence>
<accession>A0A8C4QTB8</accession>